<keyword evidence="2" id="KW-1185">Reference proteome</keyword>
<evidence type="ECO:0000313" key="1">
    <source>
        <dbReference type="EMBL" id="SMA49223.1"/>
    </source>
</evidence>
<evidence type="ECO:0000313" key="2">
    <source>
        <dbReference type="Proteomes" id="UP000196573"/>
    </source>
</evidence>
<sequence length="269" mass="30610">MKTPYEFLQAIRDGKDVPWNKGVQLLARRGVKPARLNRIFEPDSSFDTKTSVQVLDWEAFEALCSQFPAPVEVTNRQSATEAGDSHRKSVTGSMLTLFKPGWPEPRAAVCWDGVEWTGLPEPEQHLLLVENLENFLRPNETLDLALTRCGLNVPADQVMLAFGSGNAAAKACNALFYQHFMSVNCLFDVDLGGIQIWQNIKQLLVIRDMPVRFLVPENIADLLQQSRRKLSQDERQQLKALHEQCPELRSLIAMMYKSHRKLEQETYLD</sequence>
<organism evidence="1 2">
    <name type="scientific">Parendozoicomonas haliclonae</name>
    <dbReference type="NCBI Taxonomy" id="1960125"/>
    <lineage>
        <taxon>Bacteria</taxon>
        <taxon>Pseudomonadati</taxon>
        <taxon>Pseudomonadota</taxon>
        <taxon>Gammaproteobacteria</taxon>
        <taxon>Oceanospirillales</taxon>
        <taxon>Endozoicomonadaceae</taxon>
        <taxon>Parendozoicomonas</taxon>
    </lineage>
</organism>
<dbReference type="OrthoDB" id="5759008at2"/>
<proteinExistence type="predicted"/>
<reference evidence="1 2" key="1">
    <citation type="submission" date="2017-03" db="EMBL/GenBank/DDBJ databases">
        <authorList>
            <person name="Afonso C.L."/>
            <person name="Miller P.J."/>
            <person name="Scott M.A."/>
            <person name="Spackman E."/>
            <person name="Goraichik I."/>
            <person name="Dimitrov K.M."/>
            <person name="Suarez D.L."/>
            <person name="Swayne D.E."/>
        </authorList>
    </citation>
    <scope>NUCLEOTIDE SEQUENCE [LARGE SCALE GENOMIC DNA]</scope>
    <source>
        <strain evidence="1">SB41UT1</strain>
    </source>
</reference>
<dbReference type="Proteomes" id="UP000196573">
    <property type="component" value="Unassembled WGS sequence"/>
</dbReference>
<accession>A0A1X7AMM9</accession>
<name>A0A1X7AMM9_9GAMM</name>
<protein>
    <recommendedName>
        <fullName evidence="3">Wadjet protein JetD C-terminal domain-containing protein</fullName>
    </recommendedName>
</protein>
<gene>
    <name evidence="1" type="ORF">EHSB41UT_03124</name>
</gene>
<dbReference type="EMBL" id="FWPT01000007">
    <property type="protein sequence ID" value="SMA49223.1"/>
    <property type="molecule type" value="Genomic_DNA"/>
</dbReference>
<dbReference type="AlphaFoldDB" id="A0A1X7AMM9"/>
<evidence type="ECO:0008006" key="3">
    <source>
        <dbReference type="Google" id="ProtNLM"/>
    </source>
</evidence>
<dbReference type="RefSeq" id="WP_087111522.1">
    <property type="nucleotide sequence ID" value="NZ_CBCSCN010000007.1"/>
</dbReference>